<organism evidence="4 5">
    <name type="scientific">Vagococcus fluvialis bH819</name>
    <dbReference type="NCBI Taxonomy" id="1255619"/>
    <lineage>
        <taxon>Bacteria</taxon>
        <taxon>Bacillati</taxon>
        <taxon>Bacillota</taxon>
        <taxon>Bacilli</taxon>
        <taxon>Lactobacillales</taxon>
        <taxon>Enterococcaceae</taxon>
        <taxon>Vagococcus</taxon>
    </lineage>
</organism>
<name>A0A1X6WLU8_9ENTE</name>
<evidence type="ECO:0000313" key="5">
    <source>
        <dbReference type="Proteomes" id="UP000195918"/>
    </source>
</evidence>
<feature type="domain" description="WxL" evidence="3">
    <location>
        <begin position="38"/>
        <end position="276"/>
    </location>
</feature>
<keyword evidence="2" id="KW-0732">Signal</keyword>
<protein>
    <submittedName>
        <fullName evidence="4">Extracellular protein</fullName>
    </submittedName>
</protein>
<feature type="chain" id="PRO_5038763242" evidence="2">
    <location>
        <begin position="23"/>
        <end position="277"/>
    </location>
</feature>
<dbReference type="AlphaFoldDB" id="A0A1X6WLU8"/>
<proteinExistence type="predicted"/>
<dbReference type="InterPro" id="IPR027994">
    <property type="entry name" value="WxL_dom"/>
</dbReference>
<feature type="region of interest" description="Disordered" evidence="1">
    <location>
        <begin position="38"/>
        <end position="86"/>
    </location>
</feature>
<feature type="signal peptide" evidence="2">
    <location>
        <begin position="1"/>
        <end position="22"/>
    </location>
</feature>
<dbReference type="Pfam" id="PF13731">
    <property type="entry name" value="WxL"/>
    <property type="match status" value="1"/>
</dbReference>
<keyword evidence="5" id="KW-1185">Reference proteome</keyword>
<evidence type="ECO:0000259" key="3">
    <source>
        <dbReference type="Pfam" id="PF13731"/>
    </source>
</evidence>
<sequence>MKFTTKGASVLLAILVSSTIGGAVVSAADPVTPEEMAKARELTSKGTVTIKDAEDTGGPDTDGKVPDPEKPGKVDPVDPSIVDPNDNKGPIKVESISQLQFGEIQGAAKEIKRMAAPLSVKDAAGAETTRGNIVIFADVRSDVYGYDLQAKMSEQFTSGDNVLAGSTIGFKNIIMTPESGNENTAGSIVKPTFDLGEGTDAQTIVRADKDTKQGKGRYVLEFGQKTDAAEAKGVVGTPVADTDDKSVELTIPNKTASNMAKGNYEAKITWSLVDGPK</sequence>
<dbReference type="Proteomes" id="UP000195918">
    <property type="component" value="Unassembled WGS sequence"/>
</dbReference>
<dbReference type="EMBL" id="FWFD01000007">
    <property type="protein sequence ID" value="SLM85212.1"/>
    <property type="molecule type" value="Genomic_DNA"/>
</dbReference>
<dbReference type="OrthoDB" id="2182685at2"/>
<evidence type="ECO:0000256" key="2">
    <source>
        <dbReference type="SAM" id="SignalP"/>
    </source>
</evidence>
<gene>
    <name evidence="4" type="ORF">FM121_03875</name>
</gene>
<accession>A0A1X6WLU8</accession>
<evidence type="ECO:0000256" key="1">
    <source>
        <dbReference type="SAM" id="MobiDB-lite"/>
    </source>
</evidence>
<dbReference type="RefSeq" id="WP_086950843.1">
    <property type="nucleotide sequence ID" value="NZ_FWFD01000007.1"/>
</dbReference>
<reference evidence="5" key="1">
    <citation type="submission" date="2017-02" db="EMBL/GenBank/DDBJ databases">
        <authorList>
            <person name="Dridi B."/>
        </authorList>
    </citation>
    <scope>NUCLEOTIDE SEQUENCE [LARGE SCALE GENOMIC DNA]</scope>
    <source>
        <strain evidence="5">bH819</strain>
    </source>
</reference>
<evidence type="ECO:0000313" key="4">
    <source>
        <dbReference type="EMBL" id="SLM85212.1"/>
    </source>
</evidence>
<feature type="compositionally biased region" description="Basic and acidic residues" evidence="1">
    <location>
        <begin position="61"/>
        <end position="76"/>
    </location>
</feature>